<dbReference type="EMBL" id="OFTC01000021">
    <property type="protein sequence ID" value="SOZ36458.1"/>
    <property type="molecule type" value="Genomic_DNA"/>
</dbReference>
<name>A0ABY1V193_9BURK</name>
<sequence length="25" mass="3058">MVMFIHFHLLSIHSKINDWEKSTSR</sequence>
<gene>
    <name evidence="1" type="ORF">CBM2605_A280049</name>
</gene>
<organism evidence="1 2">
    <name type="scientific">Cupriavidus neocaledonicus</name>
    <dbReference type="NCBI Taxonomy" id="1040979"/>
    <lineage>
        <taxon>Bacteria</taxon>
        <taxon>Pseudomonadati</taxon>
        <taxon>Pseudomonadota</taxon>
        <taxon>Betaproteobacteria</taxon>
        <taxon>Burkholderiales</taxon>
        <taxon>Burkholderiaceae</taxon>
        <taxon>Cupriavidus</taxon>
    </lineage>
</organism>
<evidence type="ECO:0000313" key="1">
    <source>
        <dbReference type="EMBL" id="SOZ36458.1"/>
    </source>
</evidence>
<proteinExistence type="predicted"/>
<comment type="caution">
    <text evidence="1">The sequence shown here is derived from an EMBL/GenBank/DDBJ whole genome shotgun (WGS) entry which is preliminary data.</text>
</comment>
<dbReference type="Proteomes" id="UP000256710">
    <property type="component" value="Unassembled WGS sequence"/>
</dbReference>
<evidence type="ECO:0000313" key="2">
    <source>
        <dbReference type="Proteomes" id="UP000256710"/>
    </source>
</evidence>
<reference evidence="1 2" key="1">
    <citation type="submission" date="2018-01" db="EMBL/GenBank/DDBJ databases">
        <authorList>
            <person name="Clerissi C."/>
        </authorList>
    </citation>
    <scope>NUCLEOTIDE SEQUENCE [LARGE SCALE GENOMIC DNA]</scope>
    <source>
        <strain evidence="1">Cupriavidus taiwanensis STM 6082</strain>
    </source>
</reference>
<accession>A0ABY1V193</accession>
<keyword evidence="2" id="KW-1185">Reference proteome</keyword>
<protein>
    <submittedName>
        <fullName evidence="1">Uncharacterized protein</fullName>
    </submittedName>
</protein>